<protein>
    <submittedName>
        <fullName evidence="1">Uncharacterized protein</fullName>
    </submittedName>
</protein>
<dbReference type="Proteomes" id="UP000272781">
    <property type="component" value="Unassembled WGS sequence"/>
</dbReference>
<dbReference type="AlphaFoldDB" id="A0AAJ4RCB5"/>
<name>A0AAJ4RCB5_9BACT</name>
<organism evidence="1 2">
    <name type="scientific">Caminibacter pacificus</name>
    <dbReference type="NCBI Taxonomy" id="1424653"/>
    <lineage>
        <taxon>Bacteria</taxon>
        <taxon>Pseudomonadati</taxon>
        <taxon>Campylobacterota</taxon>
        <taxon>Epsilonproteobacteria</taxon>
        <taxon>Nautiliales</taxon>
        <taxon>Nautiliaceae</taxon>
        <taxon>Caminibacter</taxon>
    </lineage>
</organism>
<gene>
    <name evidence="1" type="ORF">EDC58_0829</name>
</gene>
<proteinExistence type="predicted"/>
<dbReference type="EMBL" id="RJVK01000002">
    <property type="protein sequence ID" value="ROR39853.1"/>
    <property type="molecule type" value="Genomic_DNA"/>
</dbReference>
<comment type="caution">
    <text evidence="1">The sequence shown here is derived from an EMBL/GenBank/DDBJ whole genome shotgun (WGS) entry which is preliminary data.</text>
</comment>
<sequence>MKKKISLWVMGEKFELEMEEEFLEFAKEDLIKIQNPTPRDLLFFVLEKNKEKFETEKKLQSILKRLEKELN</sequence>
<evidence type="ECO:0000313" key="2">
    <source>
        <dbReference type="Proteomes" id="UP000272781"/>
    </source>
</evidence>
<evidence type="ECO:0000313" key="1">
    <source>
        <dbReference type="EMBL" id="ROR39853.1"/>
    </source>
</evidence>
<reference evidence="1 2" key="1">
    <citation type="submission" date="2018-11" db="EMBL/GenBank/DDBJ databases">
        <title>Genomic Encyclopedia of Type Strains, Phase IV (KMG-IV): sequencing the most valuable type-strain genomes for metagenomic binning, comparative biology and taxonomic classification.</title>
        <authorList>
            <person name="Goeker M."/>
        </authorList>
    </citation>
    <scope>NUCLEOTIDE SEQUENCE [LARGE SCALE GENOMIC DNA]</scope>
    <source>
        <strain evidence="1 2">DSM 27783</strain>
    </source>
</reference>
<accession>A0AAJ4RCB5</accession>
<dbReference type="RefSeq" id="WP_235823173.1">
    <property type="nucleotide sequence ID" value="NZ_CP027432.2"/>
</dbReference>